<dbReference type="NCBIfam" id="TIGR00413">
    <property type="entry name" value="rlpA"/>
    <property type="match status" value="1"/>
</dbReference>
<dbReference type="PANTHER" id="PTHR34183:SF1">
    <property type="entry name" value="ENDOLYTIC PEPTIDOGLYCAN TRANSGLYCOSYLASE RLPA"/>
    <property type="match status" value="1"/>
</dbReference>
<dbReference type="SUPFAM" id="SSF50685">
    <property type="entry name" value="Barwin-like endoglucanases"/>
    <property type="match status" value="1"/>
</dbReference>
<dbReference type="CDD" id="cd22268">
    <property type="entry name" value="DPBB_RlpA-like"/>
    <property type="match status" value="1"/>
</dbReference>
<evidence type="ECO:0000256" key="2">
    <source>
        <dbReference type="SAM" id="SignalP"/>
    </source>
</evidence>
<feature type="signal peptide" evidence="2">
    <location>
        <begin position="1"/>
        <end position="17"/>
    </location>
</feature>
<dbReference type="Pfam" id="PF03330">
    <property type="entry name" value="DPBB_1"/>
    <property type="match status" value="1"/>
</dbReference>
<name>A0A1G8SMY0_9FLAO</name>
<organism evidence="4 5">
    <name type="scientific">Flavobacterium noncentrifugens</name>
    <dbReference type="NCBI Taxonomy" id="1128970"/>
    <lineage>
        <taxon>Bacteria</taxon>
        <taxon>Pseudomonadati</taxon>
        <taxon>Bacteroidota</taxon>
        <taxon>Flavobacteriia</taxon>
        <taxon>Flavobacteriales</taxon>
        <taxon>Flavobacteriaceae</taxon>
        <taxon>Flavobacterium</taxon>
    </lineage>
</organism>
<sequence>MKYKKIFFLLFTLLTFANGFSQKKKTSDKAKAVVEKTEVSNTKKTADKAEAISDKKTITTDKLTSAKPTEADKKAAENAKILAATDKKLSITSKIAPPADTTALAAAKPNQATLDSLANTRRKFKAFKKSVHVSYYHDKFNGKRTASGIKFDNQKYTAAHRKFPFGTKVKITNPANGRFVIVEVQDRGPFTRGREIDITKRAFMELVDNKNTGGLTVNIEVEDK</sequence>
<dbReference type="InterPro" id="IPR036908">
    <property type="entry name" value="RlpA-like_sf"/>
</dbReference>
<keyword evidence="4" id="KW-0449">Lipoprotein</keyword>
<reference evidence="4 5" key="1">
    <citation type="submission" date="2016-10" db="EMBL/GenBank/DDBJ databases">
        <authorList>
            <person name="de Groot N.N."/>
        </authorList>
    </citation>
    <scope>NUCLEOTIDE SEQUENCE [LARGE SCALE GENOMIC DNA]</scope>
    <source>
        <strain evidence="4 5">CGMCC 1.10076</strain>
    </source>
</reference>
<keyword evidence="2" id="KW-0732">Signal</keyword>
<feature type="domain" description="RlpA-like protein double-psi beta-barrel" evidence="3">
    <location>
        <begin position="132"/>
        <end position="207"/>
    </location>
</feature>
<evidence type="ECO:0000313" key="4">
    <source>
        <dbReference type="EMBL" id="SDJ30567.1"/>
    </source>
</evidence>
<dbReference type="STRING" id="1128970.SAMN04487935_0627"/>
<dbReference type="InterPro" id="IPR009009">
    <property type="entry name" value="RlpA-like_DPBB"/>
</dbReference>
<evidence type="ECO:0000256" key="1">
    <source>
        <dbReference type="RuleBase" id="RU003495"/>
    </source>
</evidence>
<keyword evidence="5" id="KW-1185">Reference proteome</keyword>
<protein>
    <submittedName>
        <fullName evidence="4">Rare lipoprotein A</fullName>
    </submittedName>
</protein>
<evidence type="ECO:0000313" key="5">
    <source>
        <dbReference type="Proteomes" id="UP000199580"/>
    </source>
</evidence>
<feature type="chain" id="PRO_5011735867" evidence="2">
    <location>
        <begin position="18"/>
        <end position="224"/>
    </location>
</feature>
<dbReference type="Proteomes" id="UP000199580">
    <property type="component" value="Unassembled WGS sequence"/>
</dbReference>
<dbReference type="EMBL" id="FNEZ01000001">
    <property type="protein sequence ID" value="SDJ30567.1"/>
    <property type="molecule type" value="Genomic_DNA"/>
</dbReference>
<dbReference type="AlphaFoldDB" id="A0A1G8SMY0"/>
<gene>
    <name evidence="4" type="ORF">SAMN04487935_0627</name>
</gene>
<comment type="similarity">
    <text evidence="1">Belongs to the RlpA family.</text>
</comment>
<proteinExistence type="inferred from homology"/>
<dbReference type="Gene3D" id="2.40.40.10">
    <property type="entry name" value="RlpA-like domain"/>
    <property type="match status" value="1"/>
</dbReference>
<dbReference type="OrthoDB" id="9779128at2"/>
<evidence type="ECO:0000259" key="3">
    <source>
        <dbReference type="Pfam" id="PF03330"/>
    </source>
</evidence>
<accession>A0A1G8SMY0</accession>
<dbReference type="PANTHER" id="PTHR34183">
    <property type="entry name" value="ENDOLYTIC PEPTIDOGLYCAN TRANSGLYCOSYLASE RLPA"/>
    <property type="match status" value="1"/>
</dbReference>
<dbReference type="InterPro" id="IPR012997">
    <property type="entry name" value="RplA"/>
</dbReference>